<dbReference type="Proteomes" id="UP000253831">
    <property type="component" value="Unassembled WGS sequence"/>
</dbReference>
<sequence length="69" mass="8230">MVDYTTFPLRRYYAFYTAGFFIFILILAFLERHGLPPRWIGYSFLFRAPCQCAVFQRVRIPPGNFRSGR</sequence>
<keyword evidence="1" id="KW-0812">Transmembrane</keyword>
<feature type="transmembrane region" description="Helical" evidence="1">
    <location>
        <begin position="12"/>
        <end position="30"/>
    </location>
</feature>
<organism evidence="2 3">
    <name type="scientific">Candidatus Accumulibacter meliphilus</name>
    <dbReference type="NCBI Taxonomy" id="2211374"/>
    <lineage>
        <taxon>Bacteria</taxon>
        <taxon>Pseudomonadati</taxon>
        <taxon>Pseudomonadota</taxon>
        <taxon>Betaproteobacteria</taxon>
        <taxon>Candidatus Accumulibacter</taxon>
    </lineage>
</organism>
<proteinExistence type="predicted"/>
<gene>
    <name evidence="2" type="ORF">DVS81_00325</name>
</gene>
<keyword evidence="1" id="KW-0472">Membrane</keyword>
<dbReference type="AlphaFoldDB" id="A0A369XTV5"/>
<reference evidence="2 3" key="1">
    <citation type="submission" date="2018-05" db="EMBL/GenBank/DDBJ databases">
        <title>Integrated omic analyses show evidence that a Ca. Accumulibacter phosphatis strain performs denitrification under micro-aerobic conditions.</title>
        <authorList>
            <person name="Camejo P.Y."/>
            <person name="Katherine M.D."/>
            <person name="Daniel N.R."/>
        </authorList>
    </citation>
    <scope>NUCLEOTIDE SEQUENCE [LARGE SCALE GENOMIC DNA]</scope>
    <source>
        <strain evidence="2">UW-LDO-IC</strain>
    </source>
</reference>
<keyword evidence="1" id="KW-1133">Transmembrane helix</keyword>
<accession>A0A369XTV5</accession>
<evidence type="ECO:0000313" key="3">
    <source>
        <dbReference type="Proteomes" id="UP000253831"/>
    </source>
</evidence>
<evidence type="ECO:0000256" key="1">
    <source>
        <dbReference type="SAM" id="Phobius"/>
    </source>
</evidence>
<evidence type="ECO:0000313" key="2">
    <source>
        <dbReference type="EMBL" id="RDE52256.1"/>
    </source>
</evidence>
<protein>
    <submittedName>
        <fullName evidence="2">Uncharacterized protein</fullName>
    </submittedName>
</protein>
<comment type="caution">
    <text evidence="2">The sequence shown here is derived from an EMBL/GenBank/DDBJ whole genome shotgun (WGS) entry which is preliminary data.</text>
</comment>
<dbReference type="EMBL" id="QPGA01000001">
    <property type="protein sequence ID" value="RDE52256.1"/>
    <property type="molecule type" value="Genomic_DNA"/>
</dbReference>
<name>A0A369XTV5_9PROT</name>